<dbReference type="Proteomes" id="UP000064029">
    <property type="component" value="Unassembled WGS sequence"/>
</dbReference>
<organism evidence="2 3">
    <name type="scientific">Burkholderia ubonensis</name>
    <dbReference type="NCBI Taxonomy" id="101571"/>
    <lineage>
        <taxon>Bacteria</taxon>
        <taxon>Pseudomonadati</taxon>
        <taxon>Pseudomonadota</taxon>
        <taxon>Betaproteobacteria</taxon>
        <taxon>Burkholderiales</taxon>
        <taxon>Burkholderiaceae</taxon>
        <taxon>Burkholderia</taxon>
        <taxon>Burkholderia cepacia complex</taxon>
    </lineage>
</organism>
<dbReference type="EMBL" id="LOXM01000209">
    <property type="protein sequence ID" value="KVG59851.1"/>
    <property type="molecule type" value="Genomic_DNA"/>
</dbReference>
<evidence type="ECO:0000313" key="2">
    <source>
        <dbReference type="EMBL" id="KVG59851.1"/>
    </source>
</evidence>
<accession>A0A118HNT1</accession>
<dbReference type="AlphaFoldDB" id="A0A118HNT1"/>
<gene>
    <name evidence="2" type="ORF">WJ33_33650</name>
</gene>
<proteinExistence type="predicted"/>
<feature type="region of interest" description="Disordered" evidence="1">
    <location>
        <begin position="22"/>
        <end position="66"/>
    </location>
</feature>
<comment type="caution">
    <text evidence="2">The sequence shown here is derived from an EMBL/GenBank/DDBJ whole genome shotgun (WGS) entry which is preliminary data.</text>
</comment>
<evidence type="ECO:0000313" key="3">
    <source>
        <dbReference type="Proteomes" id="UP000064029"/>
    </source>
</evidence>
<reference evidence="2 3" key="1">
    <citation type="submission" date="2015-11" db="EMBL/GenBank/DDBJ databases">
        <title>Expanding the genomic diversity of Burkholderia species for the development of highly accurate diagnostics.</title>
        <authorList>
            <person name="Sahl J."/>
            <person name="Keim P."/>
            <person name="Wagner D."/>
        </authorList>
    </citation>
    <scope>NUCLEOTIDE SEQUENCE [LARGE SCALE GENOMIC DNA]</scope>
    <source>
        <strain evidence="2 3">MSMB2036</strain>
    </source>
</reference>
<evidence type="ECO:0000256" key="1">
    <source>
        <dbReference type="SAM" id="MobiDB-lite"/>
    </source>
</evidence>
<sequence>MRSDTVSCAAAHRPRDAEYAHLNVRAAPGRRPAHPHDPAGTTRAGPPAAPRRPLRRRSGRIPAPIR</sequence>
<name>A0A118HNT1_9BURK</name>
<protein>
    <submittedName>
        <fullName evidence="2">Uncharacterized protein</fullName>
    </submittedName>
</protein>